<evidence type="ECO:0000313" key="7">
    <source>
        <dbReference type="EMBL" id="NWJ05941.1"/>
    </source>
</evidence>
<dbReference type="PANTHER" id="PTHR20899">
    <property type="entry name" value="PIERCE HOMOLOG"/>
    <property type="match status" value="1"/>
</dbReference>
<gene>
    <name evidence="7" type="primary">Ci116</name>
    <name evidence="7" type="ORF">CRYUND_R14615</name>
</gene>
<feature type="region of interest" description="Disordered" evidence="6">
    <location>
        <begin position="71"/>
        <end position="92"/>
    </location>
</feature>
<dbReference type="Proteomes" id="UP000534426">
    <property type="component" value="Unassembled WGS sequence"/>
</dbReference>
<evidence type="ECO:0000256" key="5">
    <source>
        <dbReference type="ARBA" id="ARBA00038014"/>
    </source>
</evidence>
<evidence type="ECO:0000313" key="8">
    <source>
        <dbReference type="Proteomes" id="UP000534426"/>
    </source>
</evidence>
<dbReference type="EMBL" id="VWPW01018730">
    <property type="protein sequence ID" value="NWJ05941.1"/>
    <property type="molecule type" value="Genomic_DNA"/>
</dbReference>
<dbReference type="InterPro" id="IPR026507">
    <property type="entry name" value="PIRC1/2"/>
</dbReference>
<dbReference type="PANTHER" id="PTHR20899:SF1">
    <property type="entry name" value="PIERCER OF MICROTUBULE WALL 1 PROTEIN"/>
    <property type="match status" value="1"/>
</dbReference>
<sequence length="160" mass="17786">PSGSPCAGGSPTAPIPEPQAPRTSDFYGVSERLPSRFIQPARFQGYRCDPGPARARTRRERVPVPRLYVLSRRKKEPHPLYRTSNQSYGSRAPTVHEMPTCYRITSHAFTSKLAPCGMYQDNGLNTQLDKSRVTGPGNFITTSDRLNFHPSYNPSGPSFC</sequence>
<organism evidence="7 8">
    <name type="scientific">Crypturellus undulatus</name>
    <dbReference type="NCBI Taxonomy" id="48396"/>
    <lineage>
        <taxon>Eukaryota</taxon>
        <taxon>Metazoa</taxon>
        <taxon>Chordata</taxon>
        <taxon>Craniata</taxon>
        <taxon>Vertebrata</taxon>
        <taxon>Euteleostomi</taxon>
        <taxon>Archelosauria</taxon>
        <taxon>Archosauria</taxon>
        <taxon>Dinosauria</taxon>
        <taxon>Saurischia</taxon>
        <taxon>Theropoda</taxon>
        <taxon>Coelurosauria</taxon>
        <taxon>Aves</taxon>
        <taxon>Palaeognathae</taxon>
        <taxon>Tinamiformes</taxon>
        <taxon>Tinamidae</taxon>
        <taxon>Crypturellus</taxon>
    </lineage>
</organism>
<keyword evidence="2" id="KW-0963">Cytoplasm</keyword>
<accession>A0A7K4LMP6</accession>
<feature type="region of interest" description="Disordered" evidence="6">
    <location>
        <begin position="1"/>
        <end position="29"/>
    </location>
</feature>
<name>A0A7K4LMP6_9AVES</name>
<proteinExistence type="inferred from homology"/>
<evidence type="ECO:0000256" key="1">
    <source>
        <dbReference type="ARBA" id="ARBA00004430"/>
    </source>
</evidence>
<protein>
    <submittedName>
        <fullName evidence="7">CI116 protein</fullName>
    </submittedName>
</protein>
<comment type="subcellular location">
    <subcellularLocation>
        <location evidence="1">Cytoplasm</location>
        <location evidence="1">Cytoskeleton</location>
        <location evidence="1">Cilium axoneme</location>
    </subcellularLocation>
</comment>
<feature type="non-terminal residue" evidence="7">
    <location>
        <position position="1"/>
    </location>
</feature>
<evidence type="ECO:0000256" key="2">
    <source>
        <dbReference type="ARBA" id="ARBA00022490"/>
    </source>
</evidence>
<keyword evidence="3" id="KW-0206">Cytoskeleton</keyword>
<keyword evidence="8" id="KW-1185">Reference proteome</keyword>
<comment type="caution">
    <text evidence="7">The sequence shown here is derived from an EMBL/GenBank/DDBJ whole genome shotgun (WGS) entry which is preliminary data.</text>
</comment>
<dbReference type="Pfam" id="PF14892">
    <property type="entry name" value="PIRC1_2"/>
    <property type="match status" value="1"/>
</dbReference>
<keyword evidence="4" id="KW-0966">Cell projection</keyword>
<reference evidence="7 8" key="1">
    <citation type="submission" date="2019-09" db="EMBL/GenBank/DDBJ databases">
        <title>Bird 10,000 Genomes (B10K) Project - Family phase.</title>
        <authorList>
            <person name="Zhang G."/>
        </authorList>
    </citation>
    <scope>NUCLEOTIDE SEQUENCE [LARGE SCALE GENOMIC DNA]</scope>
    <source>
        <strain evidence="7">B10K-MSB-37135</strain>
        <tissue evidence="7">Heart</tissue>
    </source>
</reference>
<evidence type="ECO:0000256" key="3">
    <source>
        <dbReference type="ARBA" id="ARBA00023212"/>
    </source>
</evidence>
<dbReference type="GO" id="GO:0005879">
    <property type="term" value="C:axonemal microtubule"/>
    <property type="evidence" value="ECO:0007669"/>
    <property type="project" value="InterPro"/>
</dbReference>
<comment type="similarity">
    <text evidence="5">Belongs to the PIERCE1 family.</text>
</comment>
<dbReference type="GO" id="GO:0035082">
    <property type="term" value="P:axoneme assembly"/>
    <property type="evidence" value="ECO:0007669"/>
    <property type="project" value="InterPro"/>
</dbReference>
<dbReference type="AlphaFoldDB" id="A0A7K4LMP6"/>
<evidence type="ECO:0000256" key="4">
    <source>
        <dbReference type="ARBA" id="ARBA00023273"/>
    </source>
</evidence>
<evidence type="ECO:0000256" key="6">
    <source>
        <dbReference type="SAM" id="MobiDB-lite"/>
    </source>
</evidence>
<feature type="non-terminal residue" evidence="7">
    <location>
        <position position="160"/>
    </location>
</feature>